<sequence length="427" mass="46015">MVRNIVVIGGSSHPGLTESICNVLGIPQADVLLSKFAVGETRVEVKESVRGKDVYIIQSGCGKVNDLLLELLITISACKTASARRVTAVLPLFPYSRQSDIPYNKTGAPLAKAQVPTNDKADASNAYTFESTPPTPHPAKPESVSVLNSVDNLQKGLAKAQIDDAINGSPVKKRPANGLPRSNTIESAKSDEGSASSKINGFQPRPGYKQWLARAGTLVADLLTCAGADHIITMDLHDPQYQGFFDIPVDNLYGRPLLKSYIAQNIPNYKNAVVVSPDAGGAKRATAIADSMGIDFALIHKERRPTKITDRQNATMMLVGDVRDRTAILVDDLADTSNTITRAAKLLKKEGASQVYALVTHGILSGDAIERINASALDKVVVTNSVDQTEHLRHCPKLEVLEVGHVFAEAIRRVHHGESISVLFQYD</sequence>
<dbReference type="PANTHER" id="PTHR10210">
    <property type="entry name" value="RIBOSE-PHOSPHATE DIPHOSPHOKINASE FAMILY MEMBER"/>
    <property type="match status" value="1"/>
</dbReference>
<dbReference type="InterPro" id="IPR029057">
    <property type="entry name" value="PRTase-like"/>
</dbReference>
<feature type="compositionally biased region" description="Polar residues" evidence="3">
    <location>
        <begin position="180"/>
        <end position="200"/>
    </location>
</feature>
<dbReference type="CDD" id="cd06223">
    <property type="entry name" value="PRTases_typeI"/>
    <property type="match status" value="1"/>
</dbReference>
<dbReference type="GO" id="GO:0006164">
    <property type="term" value="P:purine nucleotide biosynthetic process"/>
    <property type="evidence" value="ECO:0007669"/>
    <property type="project" value="TreeGrafter"/>
</dbReference>
<dbReference type="RefSeq" id="XP_040690220.1">
    <property type="nucleotide sequence ID" value="XM_040829266.1"/>
</dbReference>
<dbReference type="GeneID" id="63745114"/>
<dbReference type="SUPFAM" id="SSF53271">
    <property type="entry name" value="PRTase-like"/>
    <property type="match status" value="2"/>
</dbReference>
<dbReference type="VEuPathDB" id="FungiDB:ASPWEDRAFT_130279"/>
<dbReference type="AlphaFoldDB" id="A0A1L9RNQ1"/>
<dbReference type="GO" id="GO:0005737">
    <property type="term" value="C:cytoplasm"/>
    <property type="evidence" value="ECO:0007669"/>
    <property type="project" value="TreeGrafter"/>
</dbReference>
<dbReference type="GO" id="GO:0002189">
    <property type="term" value="C:ribose phosphate diphosphokinase complex"/>
    <property type="evidence" value="ECO:0007669"/>
    <property type="project" value="TreeGrafter"/>
</dbReference>
<evidence type="ECO:0000256" key="3">
    <source>
        <dbReference type="SAM" id="MobiDB-lite"/>
    </source>
</evidence>
<dbReference type="Gene3D" id="3.40.50.2020">
    <property type="match status" value="3"/>
</dbReference>
<keyword evidence="6" id="KW-1185">Reference proteome</keyword>
<comment type="similarity">
    <text evidence="1">Belongs to the ribose-phosphate pyrophosphokinase family.</text>
</comment>
<evidence type="ECO:0000256" key="2">
    <source>
        <dbReference type="ARBA" id="ARBA00022727"/>
    </source>
</evidence>
<proteinExistence type="inferred from homology"/>
<evidence type="ECO:0000256" key="1">
    <source>
        <dbReference type="ARBA" id="ARBA00006478"/>
    </source>
</evidence>
<organism evidence="5 6">
    <name type="scientific">Aspergillus wentii DTO 134E9</name>
    <dbReference type="NCBI Taxonomy" id="1073089"/>
    <lineage>
        <taxon>Eukaryota</taxon>
        <taxon>Fungi</taxon>
        <taxon>Dikarya</taxon>
        <taxon>Ascomycota</taxon>
        <taxon>Pezizomycotina</taxon>
        <taxon>Eurotiomycetes</taxon>
        <taxon>Eurotiomycetidae</taxon>
        <taxon>Eurotiales</taxon>
        <taxon>Aspergillaceae</taxon>
        <taxon>Aspergillus</taxon>
        <taxon>Aspergillus subgen. Cremei</taxon>
    </lineage>
</organism>
<dbReference type="NCBIfam" id="TIGR01251">
    <property type="entry name" value="ribP_PPkin"/>
    <property type="match status" value="1"/>
</dbReference>
<feature type="domain" description="Ribose-phosphate pyrophosphokinase N-terminal" evidence="4">
    <location>
        <begin position="6"/>
        <end position="100"/>
    </location>
</feature>
<dbReference type="InterPro" id="IPR005946">
    <property type="entry name" value="Rib-P_diPkinase"/>
</dbReference>
<evidence type="ECO:0000313" key="5">
    <source>
        <dbReference type="EMBL" id="OJJ36544.1"/>
    </source>
</evidence>
<dbReference type="FunFam" id="3.40.50.2020:FF:000030">
    <property type="entry name" value="Ribose-phosphate pyrophosphokinase II"/>
    <property type="match status" value="1"/>
</dbReference>
<dbReference type="PANTHER" id="PTHR10210:SF36">
    <property type="entry name" value="RIBOSE-PHOSPHATE PYROPHOSPHOKINASE 5"/>
    <property type="match status" value="1"/>
</dbReference>
<dbReference type="GO" id="GO:0005524">
    <property type="term" value="F:ATP binding"/>
    <property type="evidence" value="ECO:0007669"/>
    <property type="project" value="TreeGrafter"/>
</dbReference>
<evidence type="ECO:0000259" key="4">
    <source>
        <dbReference type="Pfam" id="PF13793"/>
    </source>
</evidence>
<accession>A0A1L9RNQ1</accession>
<feature type="region of interest" description="Disordered" evidence="3">
    <location>
        <begin position="124"/>
        <end position="144"/>
    </location>
</feature>
<dbReference type="FunFam" id="3.40.50.2020:FF:000047">
    <property type="entry name" value="Ribose-phosphate pyrophosphokinase II"/>
    <property type="match status" value="1"/>
</dbReference>
<keyword evidence="2" id="KW-0545">Nucleotide biosynthesis</keyword>
<dbReference type="STRING" id="1073089.A0A1L9RNQ1"/>
<gene>
    <name evidence="5" type="ORF">ASPWEDRAFT_130279</name>
</gene>
<dbReference type="Proteomes" id="UP000184383">
    <property type="component" value="Unassembled WGS sequence"/>
</dbReference>
<dbReference type="InterPro" id="IPR000836">
    <property type="entry name" value="PRTase_dom"/>
</dbReference>
<dbReference type="SMART" id="SM01400">
    <property type="entry name" value="Pribosyltran_N"/>
    <property type="match status" value="1"/>
</dbReference>
<evidence type="ECO:0000313" key="6">
    <source>
        <dbReference type="Proteomes" id="UP000184383"/>
    </source>
</evidence>
<dbReference type="Pfam" id="PF14572">
    <property type="entry name" value="Pribosyl_synth"/>
    <property type="match status" value="1"/>
</dbReference>
<reference evidence="6" key="1">
    <citation type="journal article" date="2017" name="Genome Biol.">
        <title>Comparative genomics reveals high biological diversity and specific adaptations in the industrially and medically important fungal genus Aspergillus.</title>
        <authorList>
            <person name="de Vries R.P."/>
            <person name="Riley R."/>
            <person name="Wiebenga A."/>
            <person name="Aguilar-Osorio G."/>
            <person name="Amillis S."/>
            <person name="Uchima C.A."/>
            <person name="Anderluh G."/>
            <person name="Asadollahi M."/>
            <person name="Askin M."/>
            <person name="Barry K."/>
            <person name="Battaglia E."/>
            <person name="Bayram O."/>
            <person name="Benocci T."/>
            <person name="Braus-Stromeyer S.A."/>
            <person name="Caldana C."/>
            <person name="Canovas D."/>
            <person name="Cerqueira G.C."/>
            <person name="Chen F."/>
            <person name="Chen W."/>
            <person name="Choi C."/>
            <person name="Clum A."/>
            <person name="Dos Santos R.A."/>
            <person name="Damasio A.R."/>
            <person name="Diallinas G."/>
            <person name="Emri T."/>
            <person name="Fekete E."/>
            <person name="Flipphi M."/>
            <person name="Freyberg S."/>
            <person name="Gallo A."/>
            <person name="Gournas C."/>
            <person name="Habgood R."/>
            <person name="Hainaut M."/>
            <person name="Harispe M.L."/>
            <person name="Henrissat B."/>
            <person name="Hilden K.S."/>
            <person name="Hope R."/>
            <person name="Hossain A."/>
            <person name="Karabika E."/>
            <person name="Karaffa L."/>
            <person name="Karanyi Z."/>
            <person name="Krasevec N."/>
            <person name="Kuo A."/>
            <person name="Kusch H."/>
            <person name="LaButti K."/>
            <person name="Lagendijk E.L."/>
            <person name="Lapidus A."/>
            <person name="Levasseur A."/>
            <person name="Lindquist E."/>
            <person name="Lipzen A."/>
            <person name="Logrieco A.F."/>
            <person name="MacCabe A."/>
            <person name="Maekelae M.R."/>
            <person name="Malavazi I."/>
            <person name="Melin P."/>
            <person name="Meyer V."/>
            <person name="Mielnichuk N."/>
            <person name="Miskei M."/>
            <person name="Molnar A.P."/>
            <person name="Mule G."/>
            <person name="Ngan C.Y."/>
            <person name="Orejas M."/>
            <person name="Orosz E."/>
            <person name="Ouedraogo J.P."/>
            <person name="Overkamp K.M."/>
            <person name="Park H.-S."/>
            <person name="Perrone G."/>
            <person name="Piumi F."/>
            <person name="Punt P.J."/>
            <person name="Ram A.F."/>
            <person name="Ramon A."/>
            <person name="Rauscher S."/>
            <person name="Record E."/>
            <person name="Riano-Pachon D.M."/>
            <person name="Robert V."/>
            <person name="Roehrig J."/>
            <person name="Ruller R."/>
            <person name="Salamov A."/>
            <person name="Salih N.S."/>
            <person name="Samson R.A."/>
            <person name="Sandor E."/>
            <person name="Sanguinetti M."/>
            <person name="Schuetze T."/>
            <person name="Sepcic K."/>
            <person name="Shelest E."/>
            <person name="Sherlock G."/>
            <person name="Sophianopoulou V."/>
            <person name="Squina F.M."/>
            <person name="Sun H."/>
            <person name="Susca A."/>
            <person name="Todd R.B."/>
            <person name="Tsang A."/>
            <person name="Unkles S.E."/>
            <person name="van de Wiele N."/>
            <person name="van Rossen-Uffink D."/>
            <person name="Oliveira J.V."/>
            <person name="Vesth T.C."/>
            <person name="Visser J."/>
            <person name="Yu J.-H."/>
            <person name="Zhou M."/>
            <person name="Andersen M.R."/>
            <person name="Archer D.B."/>
            <person name="Baker S.E."/>
            <person name="Benoit I."/>
            <person name="Brakhage A.A."/>
            <person name="Braus G.H."/>
            <person name="Fischer R."/>
            <person name="Frisvad J.C."/>
            <person name="Goldman G.H."/>
            <person name="Houbraken J."/>
            <person name="Oakley B."/>
            <person name="Pocsi I."/>
            <person name="Scazzocchio C."/>
            <person name="Seiboth B."/>
            <person name="vanKuyk P.A."/>
            <person name="Wortman J."/>
            <person name="Dyer P.S."/>
            <person name="Grigoriev I.V."/>
        </authorList>
    </citation>
    <scope>NUCLEOTIDE SEQUENCE [LARGE SCALE GENOMIC DNA]</scope>
    <source>
        <strain evidence="6">DTO 134E9</strain>
    </source>
</reference>
<dbReference type="FunFam" id="3.40.50.2020:FF:000063">
    <property type="entry name" value="Phosphoribosylpyrophosphate synthetase"/>
    <property type="match status" value="1"/>
</dbReference>
<protein>
    <recommendedName>
        <fullName evidence="4">Ribose-phosphate pyrophosphokinase N-terminal domain-containing protein</fullName>
    </recommendedName>
</protein>
<dbReference type="OrthoDB" id="413572at2759"/>
<dbReference type="Pfam" id="PF13793">
    <property type="entry name" value="Pribosyltran_N"/>
    <property type="match status" value="1"/>
</dbReference>
<dbReference type="InterPro" id="IPR029099">
    <property type="entry name" value="Pribosyltran_N"/>
</dbReference>
<dbReference type="GO" id="GO:0006015">
    <property type="term" value="P:5-phosphoribose 1-diphosphate biosynthetic process"/>
    <property type="evidence" value="ECO:0007669"/>
    <property type="project" value="TreeGrafter"/>
</dbReference>
<dbReference type="EMBL" id="KV878211">
    <property type="protein sequence ID" value="OJJ36544.1"/>
    <property type="molecule type" value="Genomic_DNA"/>
</dbReference>
<name>A0A1L9RNQ1_ASPWE</name>
<feature type="region of interest" description="Disordered" evidence="3">
    <location>
        <begin position="164"/>
        <end position="201"/>
    </location>
</feature>
<dbReference type="GO" id="GO:0000287">
    <property type="term" value="F:magnesium ion binding"/>
    <property type="evidence" value="ECO:0007669"/>
    <property type="project" value="InterPro"/>
</dbReference>
<dbReference type="GO" id="GO:0004749">
    <property type="term" value="F:ribose phosphate diphosphokinase activity"/>
    <property type="evidence" value="ECO:0007669"/>
    <property type="project" value="TreeGrafter"/>
</dbReference>